<organism evidence="2 3">
    <name type="scientific">Candidatus Legionella polyplacis</name>
    <dbReference type="NCBI Taxonomy" id="2005262"/>
    <lineage>
        <taxon>Bacteria</taxon>
        <taxon>Pseudomonadati</taxon>
        <taxon>Pseudomonadota</taxon>
        <taxon>Gammaproteobacteria</taxon>
        <taxon>Legionellales</taxon>
        <taxon>Legionellaceae</taxon>
        <taxon>Legionella</taxon>
    </lineage>
</organism>
<proteinExistence type="predicted"/>
<accession>A0ABZ2GX93</accession>
<dbReference type="GO" id="GO:0032259">
    <property type="term" value="P:methylation"/>
    <property type="evidence" value="ECO:0007669"/>
    <property type="project" value="UniProtKB-KW"/>
</dbReference>
<dbReference type="Proteomes" id="UP001368618">
    <property type="component" value="Chromosome"/>
</dbReference>
<dbReference type="RefSeq" id="WP_338516257.1">
    <property type="nucleotide sequence ID" value="NZ_CP135137.1"/>
</dbReference>
<dbReference type="Pfam" id="PF13649">
    <property type="entry name" value="Methyltransf_25"/>
    <property type="match status" value="1"/>
</dbReference>
<keyword evidence="3" id="KW-1185">Reference proteome</keyword>
<dbReference type="SUPFAM" id="SSF53335">
    <property type="entry name" value="S-adenosyl-L-methionine-dependent methyltransferases"/>
    <property type="match status" value="1"/>
</dbReference>
<name>A0ABZ2GX93_9GAMM</name>
<dbReference type="Gene3D" id="3.40.50.150">
    <property type="entry name" value="Vaccinia Virus protein VP39"/>
    <property type="match status" value="1"/>
</dbReference>
<dbReference type="InterPro" id="IPR029063">
    <property type="entry name" value="SAM-dependent_MTases_sf"/>
</dbReference>
<dbReference type="InterPro" id="IPR041698">
    <property type="entry name" value="Methyltransf_25"/>
</dbReference>
<evidence type="ECO:0000313" key="3">
    <source>
        <dbReference type="Proteomes" id="UP001368618"/>
    </source>
</evidence>
<dbReference type="CDD" id="cd02440">
    <property type="entry name" value="AdoMet_MTases"/>
    <property type="match status" value="1"/>
</dbReference>
<keyword evidence="2" id="KW-0808">Transferase</keyword>
<evidence type="ECO:0000313" key="2">
    <source>
        <dbReference type="EMBL" id="WWR11745.1"/>
    </source>
</evidence>
<protein>
    <submittedName>
        <fullName evidence="2">Methyltransferase domain-containing protein</fullName>
    </submittedName>
</protein>
<evidence type="ECO:0000259" key="1">
    <source>
        <dbReference type="Pfam" id="PF13649"/>
    </source>
</evidence>
<keyword evidence="2" id="KW-0489">Methyltransferase</keyword>
<gene>
    <name evidence="2" type="ORF">RQL39_01155</name>
</gene>
<sequence length="246" mass="29035">MKLNKEFIRNNFDKASLSYDSVASIQRQCALILVKYLKKYFPNFYPYSILDLGTGTGYVAEVLLDFFPKSKLVLNDISFNMLMQAKKRLLNENIEFVMSDMENKNFNFHDLVISNFSIQWVTNVKSLLEYFSSNSIIFAFTCLLDGTFKNWISFFLESSLPIPVYEYPSTKDMENYLVSLKLNNYIYNIKEFSLEFLNSIEFIRYLKKLGANYSNNKLLITDLKKIINNYKNRFNINYKVFFGFLN</sequence>
<feature type="domain" description="Methyltransferase" evidence="1">
    <location>
        <begin position="49"/>
        <end position="126"/>
    </location>
</feature>
<reference evidence="2" key="1">
    <citation type="submission" date="2023-09" db="EMBL/GenBank/DDBJ databases">
        <title>Genomes of two closely related lineages of the louse Polyplax serrata with different host specificities.</title>
        <authorList>
            <person name="Martinu J."/>
            <person name="Tarabai H."/>
            <person name="Stefka J."/>
            <person name="Hypsa V."/>
        </authorList>
    </citation>
    <scope>NUCLEOTIDE SEQUENCE [LARGE SCALE GENOMIC DNA]</scope>
    <source>
        <strain evidence="2">98ZLc_SE</strain>
    </source>
</reference>
<dbReference type="EMBL" id="CP135137">
    <property type="protein sequence ID" value="WWR11745.1"/>
    <property type="molecule type" value="Genomic_DNA"/>
</dbReference>
<dbReference type="GO" id="GO:0008168">
    <property type="term" value="F:methyltransferase activity"/>
    <property type="evidence" value="ECO:0007669"/>
    <property type="project" value="UniProtKB-KW"/>
</dbReference>